<comment type="caution">
    <text evidence="2">The sequence shown here is derived from an EMBL/GenBank/DDBJ whole genome shotgun (WGS) entry which is preliminary data.</text>
</comment>
<organism evidence="2 3">
    <name type="scientific">Candidatus Sungbacteria bacterium RIFCSPLOWO2_12_FULL_41_11</name>
    <dbReference type="NCBI Taxonomy" id="1802286"/>
    <lineage>
        <taxon>Bacteria</taxon>
        <taxon>Candidatus Sungiibacteriota</taxon>
    </lineage>
</organism>
<dbReference type="EMBL" id="MHQY01000042">
    <property type="protein sequence ID" value="OHA12755.1"/>
    <property type="molecule type" value="Genomic_DNA"/>
</dbReference>
<dbReference type="Proteomes" id="UP000177171">
    <property type="component" value="Unassembled WGS sequence"/>
</dbReference>
<proteinExistence type="predicted"/>
<feature type="transmembrane region" description="Helical" evidence="1">
    <location>
        <begin position="25"/>
        <end position="46"/>
    </location>
</feature>
<keyword evidence="1" id="KW-1133">Transmembrane helix</keyword>
<keyword evidence="1" id="KW-0812">Transmembrane</keyword>
<gene>
    <name evidence="2" type="ORF">A3G49_00785</name>
</gene>
<sequence length="60" mass="7050">MIFTNCAICGTKENYTSYVWQKVRILLSIFSYIIFSLNPFLLYSAVSQVERALRKTRKHS</sequence>
<name>A0A1G2LMB2_9BACT</name>
<keyword evidence="1" id="KW-0472">Membrane</keyword>
<accession>A0A1G2LMB2</accession>
<protein>
    <submittedName>
        <fullName evidence="2">Uncharacterized protein</fullName>
    </submittedName>
</protein>
<reference evidence="2 3" key="1">
    <citation type="journal article" date="2016" name="Nat. Commun.">
        <title>Thousands of microbial genomes shed light on interconnected biogeochemical processes in an aquifer system.</title>
        <authorList>
            <person name="Anantharaman K."/>
            <person name="Brown C.T."/>
            <person name="Hug L.A."/>
            <person name="Sharon I."/>
            <person name="Castelle C.J."/>
            <person name="Probst A.J."/>
            <person name="Thomas B.C."/>
            <person name="Singh A."/>
            <person name="Wilkins M.J."/>
            <person name="Karaoz U."/>
            <person name="Brodie E.L."/>
            <person name="Williams K.H."/>
            <person name="Hubbard S.S."/>
            <person name="Banfield J.F."/>
        </authorList>
    </citation>
    <scope>NUCLEOTIDE SEQUENCE [LARGE SCALE GENOMIC DNA]</scope>
</reference>
<evidence type="ECO:0000313" key="3">
    <source>
        <dbReference type="Proteomes" id="UP000177171"/>
    </source>
</evidence>
<evidence type="ECO:0000256" key="1">
    <source>
        <dbReference type="SAM" id="Phobius"/>
    </source>
</evidence>
<dbReference type="AlphaFoldDB" id="A0A1G2LMB2"/>
<evidence type="ECO:0000313" key="2">
    <source>
        <dbReference type="EMBL" id="OHA12755.1"/>
    </source>
</evidence>